<comment type="caution">
    <text evidence="2">The sequence shown here is derived from an EMBL/GenBank/DDBJ whole genome shotgun (WGS) entry which is preliminary data.</text>
</comment>
<protein>
    <submittedName>
        <fullName evidence="2">Uncharacterized protein</fullName>
    </submittedName>
</protein>
<keyword evidence="1" id="KW-0812">Transmembrane</keyword>
<feature type="transmembrane region" description="Helical" evidence="1">
    <location>
        <begin position="118"/>
        <end position="139"/>
    </location>
</feature>
<keyword evidence="3" id="KW-1185">Reference proteome</keyword>
<reference evidence="2" key="1">
    <citation type="submission" date="2020-08" db="EMBL/GenBank/DDBJ databases">
        <title>Multicomponent nature underlies the extraordinary mechanical properties of spider dragline silk.</title>
        <authorList>
            <person name="Kono N."/>
            <person name="Nakamura H."/>
            <person name="Mori M."/>
            <person name="Yoshida Y."/>
            <person name="Ohtoshi R."/>
            <person name="Malay A.D."/>
            <person name="Moran D.A.P."/>
            <person name="Tomita M."/>
            <person name="Numata K."/>
            <person name="Arakawa K."/>
        </authorList>
    </citation>
    <scope>NUCLEOTIDE SEQUENCE</scope>
</reference>
<keyword evidence="1" id="KW-1133">Transmembrane helix</keyword>
<evidence type="ECO:0000313" key="2">
    <source>
        <dbReference type="EMBL" id="GFT14211.1"/>
    </source>
</evidence>
<accession>A0A8X6NI12</accession>
<keyword evidence="1" id="KW-0472">Membrane</keyword>
<gene>
    <name evidence="2" type="ORF">NPIL_195761</name>
</gene>
<sequence>MRIEWPLYYLLPGHNVLFATILCQTGRFHAKPDSPYCGKADVHDTVLPSSSESDRTVVPARGCVLLLFVFVCGSFRKPACGGGSSFPSTFTTFHFSPSSLVSFPKQQKKVRIRENKQVIVVLRFCSECTGFAVAAAAMVTD</sequence>
<evidence type="ECO:0000256" key="1">
    <source>
        <dbReference type="SAM" id="Phobius"/>
    </source>
</evidence>
<proteinExistence type="predicted"/>
<dbReference type="Proteomes" id="UP000887013">
    <property type="component" value="Unassembled WGS sequence"/>
</dbReference>
<dbReference type="EMBL" id="BMAW01104423">
    <property type="protein sequence ID" value="GFT14211.1"/>
    <property type="molecule type" value="Genomic_DNA"/>
</dbReference>
<evidence type="ECO:0000313" key="3">
    <source>
        <dbReference type="Proteomes" id="UP000887013"/>
    </source>
</evidence>
<name>A0A8X6NI12_NEPPI</name>
<dbReference type="AlphaFoldDB" id="A0A8X6NI12"/>
<organism evidence="2 3">
    <name type="scientific">Nephila pilipes</name>
    <name type="common">Giant wood spider</name>
    <name type="synonym">Nephila maculata</name>
    <dbReference type="NCBI Taxonomy" id="299642"/>
    <lineage>
        <taxon>Eukaryota</taxon>
        <taxon>Metazoa</taxon>
        <taxon>Ecdysozoa</taxon>
        <taxon>Arthropoda</taxon>
        <taxon>Chelicerata</taxon>
        <taxon>Arachnida</taxon>
        <taxon>Araneae</taxon>
        <taxon>Araneomorphae</taxon>
        <taxon>Entelegynae</taxon>
        <taxon>Araneoidea</taxon>
        <taxon>Nephilidae</taxon>
        <taxon>Nephila</taxon>
    </lineage>
</organism>